<feature type="transmembrane region" description="Helical" evidence="1">
    <location>
        <begin position="101"/>
        <end position="129"/>
    </location>
</feature>
<evidence type="ECO:0000313" key="3">
    <source>
        <dbReference type="EMBL" id="WVW86528.1"/>
    </source>
</evidence>
<protein>
    <submittedName>
        <fullName evidence="2">Uncharacterized protein</fullName>
    </submittedName>
</protein>
<evidence type="ECO:0000313" key="2">
    <source>
        <dbReference type="EMBL" id="OCF22074.1"/>
    </source>
</evidence>
<dbReference type="OrthoDB" id="196103at2759"/>
<name>A0A1B9FTH4_9TREE</name>
<dbReference type="AlphaFoldDB" id="A0A1B9FTH4"/>
<dbReference type="KEGG" id="kbi:30212114"/>
<proteinExistence type="predicted"/>
<sequence length="182" mass="20236">MEAPMQAPPPQNHAGNDDNLIAGYDSEHRLDMLQYKNDTPLWKRVHQHSLTQMIFIFIQAFCGPAMWDAKDAISGLGGGGLATASTSNITFALYNGFEALFCLFGSVLVNILGAEWSLVLAAATLPLFGASYKCNSQFSNQWFRNPLTLSFWLVILLDTEVYVWSLIMQIRYARNIPGAIDI</sequence>
<dbReference type="EMBL" id="KI894025">
    <property type="protein sequence ID" value="OCF22074.1"/>
    <property type="molecule type" value="Genomic_DNA"/>
</dbReference>
<keyword evidence="1" id="KW-0472">Membrane</keyword>
<dbReference type="RefSeq" id="XP_019043144.1">
    <property type="nucleotide sequence ID" value="XM_019194308.1"/>
</dbReference>
<keyword evidence="1" id="KW-0812">Transmembrane</keyword>
<accession>A0A1B9FTH4</accession>
<dbReference type="EMBL" id="CP144548">
    <property type="protein sequence ID" value="WVW86528.1"/>
    <property type="molecule type" value="Genomic_DNA"/>
</dbReference>
<reference evidence="3" key="2">
    <citation type="submission" date="2013-07" db="EMBL/GenBank/DDBJ databases">
        <authorList>
            <consortium name="The Broad Institute Genome Sequencing Platform"/>
            <person name="Cuomo C."/>
            <person name="Litvintseva A."/>
            <person name="Chen Y."/>
            <person name="Heitman J."/>
            <person name="Sun S."/>
            <person name="Springer D."/>
            <person name="Dromer F."/>
            <person name="Young S.K."/>
            <person name="Zeng Q."/>
            <person name="Gargeya S."/>
            <person name="Fitzgerald M."/>
            <person name="Abouelleil A."/>
            <person name="Alvarado L."/>
            <person name="Berlin A.M."/>
            <person name="Chapman S.B."/>
            <person name="Dewar J."/>
            <person name="Goldberg J."/>
            <person name="Griggs A."/>
            <person name="Gujja S."/>
            <person name="Hansen M."/>
            <person name="Howarth C."/>
            <person name="Imamovic A."/>
            <person name="Larimer J."/>
            <person name="McCowan C."/>
            <person name="Murphy C."/>
            <person name="Pearson M."/>
            <person name="Priest M."/>
            <person name="Roberts A."/>
            <person name="Saif S."/>
            <person name="Shea T."/>
            <person name="Sykes S."/>
            <person name="Wortman J."/>
            <person name="Nusbaum C."/>
            <person name="Birren B."/>
        </authorList>
    </citation>
    <scope>NUCLEOTIDE SEQUENCE</scope>
    <source>
        <strain evidence="3">CBS 10118</strain>
    </source>
</reference>
<gene>
    <name evidence="2" type="ORF">I302_07715</name>
    <name evidence="3" type="ORF">I302_108577</name>
</gene>
<evidence type="ECO:0000313" key="4">
    <source>
        <dbReference type="Proteomes" id="UP000092730"/>
    </source>
</evidence>
<reference evidence="3" key="4">
    <citation type="submission" date="2024-02" db="EMBL/GenBank/DDBJ databases">
        <title>Comparative genomics of Cryptococcus and Kwoniella reveals pathogenesis evolution and contrasting modes of karyotype evolution via chromosome fusion or intercentromeric recombination.</title>
        <authorList>
            <person name="Coelho M.A."/>
            <person name="David-Palma M."/>
            <person name="Shea T."/>
            <person name="Bowers K."/>
            <person name="McGinley-Smith S."/>
            <person name="Mohammad A.W."/>
            <person name="Gnirke A."/>
            <person name="Yurkov A.M."/>
            <person name="Nowrousian M."/>
            <person name="Sun S."/>
            <person name="Cuomo C.A."/>
            <person name="Heitman J."/>
        </authorList>
    </citation>
    <scope>NUCLEOTIDE SEQUENCE</scope>
    <source>
        <strain evidence="3">CBS 10118</strain>
    </source>
</reference>
<evidence type="ECO:0000256" key="1">
    <source>
        <dbReference type="SAM" id="Phobius"/>
    </source>
</evidence>
<feature type="transmembrane region" description="Helical" evidence="1">
    <location>
        <begin position="73"/>
        <end position="94"/>
    </location>
</feature>
<dbReference type="Proteomes" id="UP000092730">
    <property type="component" value="Chromosome 8"/>
</dbReference>
<keyword evidence="1" id="KW-1133">Transmembrane helix</keyword>
<organism evidence="2">
    <name type="scientific">Kwoniella bestiolae CBS 10118</name>
    <dbReference type="NCBI Taxonomy" id="1296100"/>
    <lineage>
        <taxon>Eukaryota</taxon>
        <taxon>Fungi</taxon>
        <taxon>Dikarya</taxon>
        <taxon>Basidiomycota</taxon>
        <taxon>Agaricomycotina</taxon>
        <taxon>Tremellomycetes</taxon>
        <taxon>Tremellales</taxon>
        <taxon>Cryptococcaceae</taxon>
        <taxon>Kwoniella</taxon>
    </lineage>
</organism>
<dbReference type="GeneID" id="30212114"/>
<feature type="transmembrane region" description="Helical" evidence="1">
    <location>
        <begin position="149"/>
        <end position="167"/>
    </location>
</feature>
<keyword evidence="4" id="KW-1185">Reference proteome</keyword>
<reference evidence="2" key="1">
    <citation type="submission" date="2013-07" db="EMBL/GenBank/DDBJ databases">
        <title>The Genome Sequence of Cryptococcus bestiolae CBS10118.</title>
        <authorList>
            <consortium name="The Broad Institute Genome Sequencing Platform"/>
            <person name="Cuomo C."/>
            <person name="Litvintseva A."/>
            <person name="Chen Y."/>
            <person name="Heitman J."/>
            <person name="Sun S."/>
            <person name="Springer D."/>
            <person name="Dromer F."/>
            <person name="Young S.K."/>
            <person name="Zeng Q."/>
            <person name="Gargeya S."/>
            <person name="Fitzgerald M."/>
            <person name="Abouelleil A."/>
            <person name="Alvarado L."/>
            <person name="Berlin A.M."/>
            <person name="Chapman S.B."/>
            <person name="Dewar J."/>
            <person name="Goldberg J."/>
            <person name="Griggs A."/>
            <person name="Gujja S."/>
            <person name="Hansen M."/>
            <person name="Howarth C."/>
            <person name="Imamovic A."/>
            <person name="Larimer J."/>
            <person name="McCowan C."/>
            <person name="Murphy C."/>
            <person name="Pearson M."/>
            <person name="Priest M."/>
            <person name="Roberts A."/>
            <person name="Saif S."/>
            <person name="Shea T."/>
            <person name="Sykes S."/>
            <person name="Wortman J."/>
            <person name="Nusbaum C."/>
            <person name="Birren B."/>
        </authorList>
    </citation>
    <scope>NUCLEOTIDE SEQUENCE [LARGE SCALE GENOMIC DNA]</scope>
    <source>
        <strain evidence="2">CBS 10118</strain>
    </source>
</reference>
<reference evidence="2" key="3">
    <citation type="submission" date="2014-01" db="EMBL/GenBank/DDBJ databases">
        <title>Evolution of pathogenesis and genome organization in the Tremellales.</title>
        <authorList>
            <person name="Cuomo C."/>
            <person name="Litvintseva A."/>
            <person name="Heitman J."/>
            <person name="Chen Y."/>
            <person name="Sun S."/>
            <person name="Springer D."/>
            <person name="Dromer F."/>
            <person name="Young S."/>
            <person name="Zeng Q."/>
            <person name="Chapman S."/>
            <person name="Gujja S."/>
            <person name="Saif S."/>
            <person name="Birren B."/>
        </authorList>
    </citation>
    <scope>NUCLEOTIDE SEQUENCE</scope>
    <source>
        <strain evidence="2">CBS 10118</strain>
    </source>
</reference>
<dbReference type="VEuPathDB" id="FungiDB:I302_07715"/>